<comment type="caution">
    <text evidence="2">The sequence shown here is derived from an EMBL/GenBank/DDBJ whole genome shotgun (WGS) entry which is preliminary data.</text>
</comment>
<accession>A0A3D1JEN2</accession>
<dbReference type="NCBIfam" id="TIGR03605">
    <property type="entry name" value="antibiot_sagB"/>
    <property type="match status" value="1"/>
</dbReference>
<evidence type="ECO:0000259" key="1">
    <source>
        <dbReference type="Pfam" id="PF00881"/>
    </source>
</evidence>
<dbReference type="InterPro" id="IPR029479">
    <property type="entry name" value="Nitroreductase"/>
</dbReference>
<dbReference type="GO" id="GO:0016491">
    <property type="term" value="F:oxidoreductase activity"/>
    <property type="evidence" value="ECO:0007669"/>
    <property type="project" value="InterPro"/>
</dbReference>
<dbReference type="EMBL" id="DPBP01000020">
    <property type="protein sequence ID" value="HCE17029.1"/>
    <property type="molecule type" value="Genomic_DNA"/>
</dbReference>
<sequence>MKDFFAEFLKKTSYPFLSPSPQSQGAPQPPLEMPLPDDAALISLPAPETFSIPPVDLRTIIEQRRTLRRYADTPLTLEELSYLLWLTQGVKRITARPATLRTVPSAGARHAFETFLLINRVQGLRPGLYRFAASRHALVHLSAPADIAERIFTATHNQEHVRLSAVTFLWVADTWRMAWRYVERSMRYLFLDAGHVCQNLYLAAESIGCGVCAIAAFEDEAMNAALELDGVDRFAIYLATVGKKEADQSSA</sequence>
<name>A0A3D1JEN2_9CHLR</name>
<dbReference type="AlphaFoldDB" id="A0A3D1JEN2"/>
<dbReference type="PANTHER" id="PTHR43745:SF2">
    <property type="entry name" value="NITROREDUCTASE MJ1384-RELATED"/>
    <property type="match status" value="1"/>
</dbReference>
<protein>
    <submittedName>
        <fullName evidence="2">Nitroreductase</fullName>
    </submittedName>
</protein>
<dbReference type="CDD" id="cd02142">
    <property type="entry name" value="McbC_SagB-like_oxidoreductase"/>
    <property type="match status" value="1"/>
</dbReference>
<dbReference type="STRING" id="229919.GCA_001050195_02989"/>
<dbReference type="InterPro" id="IPR052544">
    <property type="entry name" value="Bacteriocin_Proc_Enz"/>
</dbReference>
<dbReference type="Gene3D" id="3.40.109.10">
    <property type="entry name" value="NADH Oxidase"/>
    <property type="match status" value="1"/>
</dbReference>
<dbReference type="PANTHER" id="PTHR43745">
    <property type="entry name" value="NITROREDUCTASE MJ1384-RELATED"/>
    <property type="match status" value="1"/>
</dbReference>
<dbReference type="InterPro" id="IPR020051">
    <property type="entry name" value="SagB-type_dehydrogenase"/>
</dbReference>
<gene>
    <name evidence="2" type="ORF">DEQ80_04140</name>
</gene>
<evidence type="ECO:0000313" key="2">
    <source>
        <dbReference type="EMBL" id="HCE17029.1"/>
    </source>
</evidence>
<dbReference type="Proteomes" id="UP000264141">
    <property type="component" value="Unassembled WGS sequence"/>
</dbReference>
<dbReference type="InterPro" id="IPR000415">
    <property type="entry name" value="Nitroreductase-like"/>
</dbReference>
<organism evidence="2 3">
    <name type="scientific">Anaerolinea thermolimosa</name>
    <dbReference type="NCBI Taxonomy" id="229919"/>
    <lineage>
        <taxon>Bacteria</taxon>
        <taxon>Bacillati</taxon>
        <taxon>Chloroflexota</taxon>
        <taxon>Anaerolineae</taxon>
        <taxon>Anaerolineales</taxon>
        <taxon>Anaerolineaceae</taxon>
        <taxon>Anaerolinea</taxon>
    </lineage>
</organism>
<evidence type="ECO:0000313" key="3">
    <source>
        <dbReference type="Proteomes" id="UP000264141"/>
    </source>
</evidence>
<dbReference type="SUPFAM" id="SSF55469">
    <property type="entry name" value="FMN-dependent nitroreductase-like"/>
    <property type="match status" value="1"/>
</dbReference>
<feature type="domain" description="Nitroreductase" evidence="1">
    <location>
        <begin position="61"/>
        <end position="243"/>
    </location>
</feature>
<reference evidence="2 3" key="1">
    <citation type="journal article" date="2018" name="Nat. Biotechnol.">
        <title>A standardized bacterial taxonomy based on genome phylogeny substantially revises the tree of life.</title>
        <authorList>
            <person name="Parks D.H."/>
            <person name="Chuvochina M."/>
            <person name="Waite D.W."/>
            <person name="Rinke C."/>
            <person name="Skarshewski A."/>
            <person name="Chaumeil P.A."/>
            <person name="Hugenholtz P."/>
        </authorList>
    </citation>
    <scope>NUCLEOTIDE SEQUENCE [LARGE SCALE GENOMIC DNA]</scope>
    <source>
        <strain evidence="2">UBA8781</strain>
    </source>
</reference>
<dbReference type="Pfam" id="PF00881">
    <property type="entry name" value="Nitroreductase"/>
    <property type="match status" value="1"/>
</dbReference>
<proteinExistence type="predicted"/>